<evidence type="ECO:0000256" key="1">
    <source>
        <dbReference type="SAM" id="MobiDB-lite"/>
    </source>
</evidence>
<gene>
    <name evidence="2" type="ORF">Tci_680411</name>
</gene>
<protein>
    <submittedName>
        <fullName evidence="2">Uncharacterized protein</fullName>
    </submittedName>
</protein>
<comment type="caution">
    <text evidence="2">The sequence shown here is derived from an EMBL/GenBank/DDBJ whole genome shotgun (WGS) entry which is preliminary data.</text>
</comment>
<feature type="non-terminal residue" evidence="2">
    <location>
        <position position="1"/>
    </location>
</feature>
<sequence length="66" mass="7858">VRRVVSEPKTEKLKDRSNDIEPESVRKGSDAPIIKDWVLDDEEEKVERRQSTGAFTRQRSYRQWLL</sequence>
<feature type="region of interest" description="Disordered" evidence="1">
    <location>
        <begin position="1"/>
        <end position="27"/>
    </location>
</feature>
<proteinExistence type="predicted"/>
<organism evidence="2">
    <name type="scientific">Tanacetum cinerariifolium</name>
    <name type="common">Dalmatian daisy</name>
    <name type="synonym">Chrysanthemum cinerariifolium</name>
    <dbReference type="NCBI Taxonomy" id="118510"/>
    <lineage>
        <taxon>Eukaryota</taxon>
        <taxon>Viridiplantae</taxon>
        <taxon>Streptophyta</taxon>
        <taxon>Embryophyta</taxon>
        <taxon>Tracheophyta</taxon>
        <taxon>Spermatophyta</taxon>
        <taxon>Magnoliopsida</taxon>
        <taxon>eudicotyledons</taxon>
        <taxon>Gunneridae</taxon>
        <taxon>Pentapetalae</taxon>
        <taxon>asterids</taxon>
        <taxon>campanulids</taxon>
        <taxon>Asterales</taxon>
        <taxon>Asteraceae</taxon>
        <taxon>Asteroideae</taxon>
        <taxon>Anthemideae</taxon>
        <taxon>Anthemidinae</taxon>
        <taxon>Tanacetum</taxon>
    </lineage>
</organism>
<dbReference type="AlphaFoldDB" id="A0A699KWI8"/>
<dbReference type="EMBL" id="BKCJ010548635">
    <property type="protein sequence ID" value="GFB08440.1"/>
    <property type="molecule type" value="Genomic_DNA"/>
</dbReference>
<accession>A0A699KWI8</accession>
<reference evidence="2" key="1">
    <citation type="journal article" date="2019" name="Sci. Rep.">
        <title>Draft genome of Tanacetum cinerariifolium, the natural source of mosquito coil.</title>
        <authorList>
            <person name="Yamashiro T."/>
            <person name="Shiraishi A."/>
            <person name="Satake H."/>
            <person name="Nakayama K."/>
        </authorList>
    </citation>
    <scope>NUCLEOTIDE SEQUENCE</scope>
</reference>
<name>A0A699KWI8_TANCI</name>
<evidence type="ECO:0000313" key="2">
    <source>
        <dbReference type="EMBL" id="GFB08440.1"/>
    </source>
</evidence>